<dbReference type="GO" id="GO:0005524">
    <property type="term" value="F:ATP binding"/>
    <property type="evidence" value="ECO:0007669"/>
    <property type="project" value="UniProtKB-UniRule"/>
</dbReference>
<dbReference type="GO" id="GO:0018169">
    <property type="term" value="F:ribosomal S6-glutamic acid ligase activity"/>
    <property type="evidence" value="ECO:0007669"/>
    <property type="project" value="TreeGrafter"/>
</dbReference>
<keyword evidence="4" id="KW-1185">Reference proteome</keyword>
<dbReference type="Proteomes" id="UP000468591">
    <property type="component" value="Unassembled WGS sequence"/>
</dbReference>
<evidence type="ECO:0000259" key="2">
    <source>
        <dbReference type="PROSITE" id="PS50975"/>
    </source>
</evidence>
<dbReference type="InterPro" id="IPR013815">
    <property type="entry name" value="ATP_grasp_subdomain_1"/>
</dbReference>
<keyword evidence="1" id="KW-0547">Nucleotide-binding</keyword>
<dbReference type="Gene3D" id="3.30.470.20">
    <property type="entry name" value="ATP-grasp fold, B domain"/>
    <property type="match status" value="1"/>
</dbReference>
<dbReference type="InterPro" id="IPR013651">
    <property type="entry name" value="ATP-grasp_RimK-type"/>
</dbReference>
<protein>
    <recommendedName>
        <fullName evidence="2">ATP-grasp domain-containing protein</fullName>
    </recommendedName>
</protein>
<keyword evidence="1" id="KW-0067">ATP-binding</keyword>
<accession>A0A6P0CHJ6</accession>
<evidence type="ECO:0000313" key="4">
    <source>
        <dbReference type="Proteomes" id="UP000468591"/>
    </source>
</evidence>
<dbReference type="Pfam" id="PF08443">
    <property type="entry name" value="RimK"/>
    <property type="match status" value="1"/>
</dbReference>
<dbReference type="PANTHER" id="PTHR21621:SF0">
    <property type="entry name" value="BETA-CITRYLGLUTAMATE SYNTHASE B-RELATED"/>
    <property type="match status" value="1"/>
</dbReference>
<reference evidence="3 4" key="1">
    <citation type="submission" date="2020-01" db="EMBL/GenBank/DDBJ databases">
        <title>Sulfitobacter sediminilitoris sp. nov., isolated from a tidal flat.</title>
        <authorList>
            <person name="Park S."/>
            <person name="Yoon J.-H."/>
        </authorList>
    </citation>
    <scope>NUCLEOTIDE SEQUENCE [LARGE SCALE GENOMIC DNA]</scope>
    <source>
        <strain evidence="3 4">JBTF-M27</strain>
    </source>
</reference>
<feature type="domain" description="ATP-grasp" evidence="2">
    <location>
        <begin position="211"/>
        <end position="407"/>
    </location>
</feature>
<dbReference type="GO" id="GO:0005737">
    <property type="term" value="C:cytoplasm"/>
    <property type="evidence" value="ECO:0007669"/>
    <property type="project" value="TreeGrafter"/>
</dbReference>
<evidence type="ECO:0000313" key="3">
    <source>
        <dbReference type="EMBL" id="NEK24778.1"/>
    </source>
</evidence>
<proteinExistence type="predicted"/>
<organism evidence="3 4">
    <name type="scientific">Sulfitobacter sediminilitoris</name>
    <dbReference type="NCBI Taxonomy" id="2698830"/>
    <lineage>
        <taxon>Bacteria</taxon>
        <taxon>Pseudomonadati</taxon>
        <taxon>Pseudomonadota</taxon>
        <taxon>Alphaproteobacteria</taxon>
        <taxon>Rhodobacterales</taxon>
        <taxon>Roseobacteraceae</taxon>
        <taxon>Sulfitobacter</taxon>
    </lineage>
</organism>
<sequence>MKIEFRAIEGYAYGAIQPSVILRFPKGDAGLAVRVASLARLLDFFPAELDPDPFGAEAEAQQDIDHPPALLLRVLAALNLVCGDRRFSNITTFEEEAREVFALPTLSTDLSWHNLTALSAFLRDTGGQVTAEKAAALFEKMKAFNRKFLPGGTNPMNFVEAAAARKVPFKVFRQDYLIFGYGSGTSLFKSSITDRETSVGVSLAHNKVDTNRLLRLSGLPVPDQARIQTLNQAVHFAEDFGYPVVLKPENESRGRGIYADIRDRKELERCFDRLAKDYSILLLEKHVPGDHYRINLMGDQLIKATLRRPPSIDGDGTSTVRQLVDELNSDPERHDPYSAKQIVVVDEDLHRCLRKQGLSLEDVPMVGRRVQLKSISNISRGGEQVHVEDAVHPENYALCRTIARIMRLDVLGVDLLSPDLSQPWYSNNTTICEVNAQPQLGAVRKLPIYWDFLKRYLRPRARIEVTVSNRVGARQPVLFDPSISPLRVSLSVEAVLTQGCPVQYFDALEIADDVTAADRRKLERMLISVTPLVSDT</sequence>
<dbReference type="InterPro" id="IPR011761">
    <property type="entry name" value="ATP-grasp"/>
</dbReference>
<dbReference type="GO" id="GO:0009432">
    <property type="term" value="P:SOS response"/>
    <property type="evidence" value="ECO:0007669"/>
    <property type="project" value="TreeGrafter"/>
</dbReference>
<gene>
    <name evidence="3" type="ORF">GV827_20605</name>
</gene>
<name>A0A6P0CHJ6_9RHOB</name>
<evidence type="ECO:0000256" key="1">
    <source>
        <dbReference type="PROSITE-ProRule" id="PRU00409"/>
    </source>
</evidence>
<dbReference type="PANTHER" id="PTHR21621">
    <property type="entry name" value="RIBOSOMAL PROTEIN S6 MODIFICATION PROTEIN"/>
    <property type="match status" value="1"/>
</dbReference>
<dbReference type="AlphaFoldDB" id="A0A6P0CHJ6"/>
<dbReference type="SUPFAM" id="SSF56059">
    <property type="entry name" value="Glutathione synthetase ATP-binding domain-like"/>
    <property type="match status" value="1"/>
</dbReference>
<dbReference type="RefSeq" id="WP_164355725.1">
    <property type="nucleotide sequence ID" value="NZ_JAABNT010000022.1"/>
</dbReference>
<dbReference type="GO" id="GO:0046872">
    <property type="term" value="F:metal ion binding"/>
    <property type="evidence" value="ECO:0007669"/>
    <property type="project" value="InterPro"/>
</dbReference>
<dbReference type="Gene3D" id="3.30.1490.20">
    <property type="entry name" value="ATP-grasp fold, A domain"/>
    <property type="match status" value="1"/>
</dbReference>
<comment type="caution">
    <text evidence="3">The sequence shown here is derived from an EMBL/GenBank/DDBJ whole genome shotgun (WGS) entry which is preliminary data.</text>
</comment>
<dbReference type="PROSITE" id="PS50975">
    <property type="entry name" value="ATP_GRASP"/>
    <property type="match status" value="1"/>
</dbReference>
<dbReference type="EMBL" id="JAABNT010000022">
    <property type="protein sequence ID" value="NEK24778.1"/>
    <property type="molecule type" value="Genomic_DNA"/>
</dbReference>